<dbReference type="InterPro" id="IPR002125">
    <property type="entry name" value="CMP_dCMP_dom"/>
</dbReference>
<proteinExistence type="inferred from homology"/>
<dbReference type="NCBIfam" id="NF008113">
    <property type="entry name" value="PRK10860.1"/>
    <property type="match status" value="1"/>
</dbReference>
<comment type="function">
    <text evidence="8">Catalyzes the deamination of adenosine to inosine at the wobble position 34 of tRNA(Arg2).</text>
</comment>
<evidence type="ECO:0000256" key="4">
    <source>
        <dbReference type="ARBA" id="ARBA00022723"/>
    </source>
</evidence>
<dbReference type="FunFam" id="3.40.140.10:FF:000005">
    <property type="entry name" value="tRNA-specific adenosine deaminase"/>
    <property type="match status" value="1"/>
</dbReference>
<dbReference type="InterPro" id="IPR016193">
    <property type="entry name" value="Cytidine_deaminase-like"/>
</dbReference>
<dbReference type="PANTHER" id="PTHR11079">
    <property type="entry name" value="CYTOSINE DEAMINASE FAMILY MEMBER"/>
    <property type="match status" value="1"/>
</dbReference>
<evidence type="ECO:0000256" key="7">
    <source>
        <dbReference type="ARBA" id="ARBA00048045"/>
    </source>
</evidence>
<dbReference type="InterPro" id="IPR016192">
    <property type="entry name" value="APOBEC/CMP_deaminase_Zn-bd"/>
</dbReference>
<keyword evidence="5 8" id="KW-0378">Hydrolase</keyword>
<feature type="active site" description="Proton donor" evidence="8">
    <location>
        <position position="64"/>
    </location>
</feature>
<dbReference type="HAMAP" id="MF_00972">
    <property type="entry name" value="tRNA_aden_deaminase"/>
    <property type="match status" value="1"/>
</dbReference>
<dbReference type="EMBL" id="CP039712">
    <property type="protein sequence ID" value="QCI85869.1"/>
    <property type="molecule type" value="Genomic_DNA"/>
</dbReference>
<dbReference type="PANTHER" id="PTHR11079:SF202">
    <property type="entry name" value="TRNA-SPECIFIC ADENOSINE DEAMINASE"/>
    <property type="match status" value="1"/>
</dbReference>
<dbReference type="KEGG" id="vao:FA707_02305"/>
<evidence type="ECO:0000313" key="10">
    <source>
        <dbReference type="Proteomes" id="UP000298615"/>
    </source>
</evidence>
<feature type="binding site" evidence="8">
    <location>
        <position position="62"/>
    </location>
    <ligand>
        <name>Zn(2+)</name>
        <dbReference type="ChEBI" id="CHEBI:29105"/>
        <note>catalytic</note>
    </ligand>
</feature>
<dbReference type="SUPFAM" id="SSF53927">
    <property type="entry name" value="Cytidine deaminase-like"/>
    <property type="match status" value="1"/>
</dbReference>
<comment type="subunit">
    <text evidence="2 8">Homodimer.</text>
</comment>
<gene>
    <name evidence="8" type="primary">tadA</name>
    <name evidence="9" type="ORF">FA707_02305</name>
</gene>
<dbReference type="EC" id="3.5.4.33" evidence="8"/>
<evidence type="ECO:0000256" key="2">
    <source>
        <dbReference type="ARBA" id="ARBA00011738"/>
    </source>
</evidence>
<name>A0A4D7CP88_9ENTE</name>
<comment type="cofactor">
    <cofactor evidence="8">
        <name>Zn(2+)</name>
        <dbReference type="ChEBI" id="CHEBI:29105"/>
    </cofactor>
    <text evidence="8">Binds 1 zinc ion per subunit.</text>
</comment>
<protein>
    <recommendedName>
        <fullName evidence="8">tRNA-specific adenosine deaminase</fullName>
        <ecNumber evidence="8">3.5.4.33</ecNumber>
    </recommendedName>
</protein>
<evidence type="ECO:0000256" key="8">
    <source>
        <dbReference type="HAMAP-Rule" id="MF_00972"/>
    </source>
</evidence>
<evidence type="ECO:0000256" key="3">
    <source>
        <dbReference type="ARBA" id="ARBA00022694"/>
    </source>
</evidence>
<dbReference type="OrthoDB" id="9802676at2"/>
<dbReference type="Proteomes" id="UP000298615">
    <property type="component" value="Chromosome"/>
</dbReference>
<comment type="catalytic activity">
    <reaction evidence="7 8">
        <text>adenosine(34) in tRNA + H2O + H(+) = inosine(34) in tRNA + NH4(+)</text>
        <dbReference type="Rhea" id="RHEA:43168"/>
        <dbReference type="Rhea" id="RHEA-COMP:10373"/>
        <dbReference type="Rhea" id="RHEA-COMP:10374"/>
        <dbReference type="ChEBI" id="CHEBI:15377"/>
        <dbReference type="ChEBI" id="CHEBI:15378"/>
        <dbReference type="ChEBI" id="CHEBI:28938"/>
        <dbReference type="ChEBI" id="CHEBI:74411"/>
        <dbReference type="ChEBI" id="CHEBI:82852"/>
        <dbReference type="EC" id="3.5.4.33"/>
    </reaction>
</comment>
<feature type="binding site" evidence="8">
    <location>
        <position position="92"/>
    </location>
    <ligand>
        <name>Zn(2+)</name>
        <dbReference type="ChEBI" id="CHEBI:29105"/>
        <note>catalytic</note>
    </ligand>
</feature>
<keyword evidence="6 8" id="KW-0862">Zinc</keyword>
<dbReference type="GO" id="GO:0052717">
    <property type="term" value="F:tRNA-specific adenosine-34 deaminase activity"/>
    <property type="evidence" value="ECO:0007669"/>
    <property type="project" value="UniProtKB-UniRule"/>
</dbReference>
<keyword evidence="4 8" id="KW-0479">Metal-binding</keyword>
<dbReference type="InterPro" id="IPR028883">
    <property type="entry name" value="tRNA_aden_deaminase"/>
</dbReference>
<dbReference type="Pfam" id="PF14437">
    <property type="entry name" value="MafB19-deam"/>
    <property type="match status" value="1"/>
</dbReference>
<comment type="similarity">
    <text evidence="1">Belongs to the cytidine and deoxycytidylate deaminase family. ADAT2 subfamily.</text>
</comment>
<feature type="binding site" evidence="8">
    <location>
        <position position="95"/>
    </location>
    <ligand>
        <name>Zn(2+)</name>
        <dbReference type="ChEBI" id="CHEBI:29105"/>
        <note>catalytic</note>
    </ligand>
</feature>
<dbReference type="AlphaFoldDB" id="A0A4D7CP88"/>
<evidence type="ECO:0000256" key="1">
    <source>
        <dbReference type="ARBA" id="ARBA00010669"/>
    </source>
</evidence>
<sequence length="181" mass="20428">MAVELRNYTLVEKEFYMEEAIKEAYRAQAKGEVPIGAVVVYQGKIVGRGHNLRETTQNAITHAEMMAIQEACQSLGSWRLEECDLFVTLEPCVMCSGAIVLSRVEQVFYGAVDPKGGATESLYQLLSDERLNHQVAIETGILEEECGQLLKDFFKKLRDKKKAKKLAERAKLNKEEIVKKD</sequence>
<evidence type="ECO:0000313" key="9">
    <source>
        <dbReference type="EMBL" id="QCI85869.1"/>
    </source>
</evidence>
<organism evidence="9 10">
    <name type="scientific">Vagococcus zengguangii</name>
    <dbReference type="NCBI Taxonomy" id="2571750"/>
    <lineage>
        <taxon>Bacteria</taxon>
        <taxon>Bacillati</taxon>
        <taxon>Bacillota</taxon>
        <taxon>Bacilli</taxon>
        <taxon>Lactobacillales</taxon>
        <taxon>Enterococcaceae</taxon>
        <taxon>Vagococcus</taxon>
    </lineage>
</organism>
<dbReference type="PROSITE" id="PS51747">
    <property type="entry name" value="CYT_DCMP_DEAMINASES_2"/>
    <property type="match status" value="1"/>
</dbReference>
<dbReference type="RefSeq" id="WP_136952712.1">
    <property type="nucleotide sequence ID" value="NZ_CP039712.1"/>
</dbReference>
<dbReference type="InterPro" id="IPR058535">
    <property type="entry name" value="MafB19-deam"/>
</dbReference>
<dbReference type="GO" id="GO:0008270">
    <property type="term" value="F:zinc ion binding"/>
    <property type="evidence" value="ECO:0007669"/>
    <property type="project" value="UniProtKB-UniRule"/>
</dbReference>
<dbReference type="CDD" id="cd01285">
    <property type="entry name" value="nucleoside_deaminase"/>
    <property type="match status" value="1"/>
</dbReference>
<evidence type="ECO:0000256" key="6">
    <source>
        <dbReference type="ARBA" id="ARBA00022833"/>
    </source>
</evidence>
<evidence type="ECO:0000256" key="5">
    <source>
        <dbReference type="ARBA" id="ARBA00022801"/>
    </source>
</evidence>
<accession>A0A4D7CP88</accession>
<dbReference type="PROSITE" id="PS00903">
    <property type="entry name" value="CYT_DCMP_DEAMINASES_1"/>
    <property type="match status" value="1"/>
</dbReference>
<reference evidence="9 10" key="1">
    <citation type="submission" date="2019-04" db="EMBL/GenBank/DDBJ databases">
        <title>Vagococcus sp. nov., isolated from faeces of yaks (Bos grunniens).</title>
        <authorList>
            <person name="Ge Y."/>
        </authorList>
    </citation>
    <scope>NUCLEOTIDE SEQUENCE [LARGE SCALE GENOMIC DNA]</scope>
    <source>
        <strain evidence="9 10">MN-17</strain>
    </source>
</reference>
<dbReference type="GO" id="GO:0002100">
    <property type="term" value="P:tRNA wobble adenosine to inosine editing"/>
    <property type="evidence" value="ECO:0007669"/>
    <property type="project" value="UniProtKB-UniRule"/>
</dbReference>
<keyword evidence="3 8" id="KW-0819">tRNA processing</keyword>
<keyword evidence="10" id="KW-1185">Reference proteome</keyword>
<dbReference type="Gene3D" id="3.40.140.10">
    <property type="entry name" value="Cytidine Deaminase, domain 2"/>
    <property type="match status" value="1"/>
</dbReference>